<evidence type="ECO:0000313" key="2">
    <source>
        <dbReference type="Proteomes" id="UP000177039"/>
    </source>
</evidence>
<organism evidence="1 2">
    <name type="scientific">Candidatus Curtissbacteria bacterium RIFCSPLOWO2_01_FULL_42_50</name>
    <dbReference type="NCBI Taxonomy" id="1797730"/>
    <lineage>
        <taxon>Bacteria</taxon>
        <taxon>Candidatus Curtissiibacteriota</taxon>
    </lineage>
</organism>
<proteinExistence type="predicted"/>
<reference evidence="1 2" key="1">
    <citation type="journal article" date="2016" name="Nat. Commun.">
        <title>Thousands of microbial genomes shed light on interconnected biogeochemical processes in an aquifer system.</title>
        <authorList>
            <person name="Anantharaman K."/>
            <person name="Brown C.T."/>
            <person name="Hug L.A."/>
            <person name="Sharon I."/>
            <person name="Castelle C.J."/>
            <person name="Probst A.J."/>
            <person name="Thomas B.C."/>
            <person name="Singh A."/>
            <person name="Wilkins M.J."/>
            <person name="Karaoz U."/>
            <person name="Brodie E.L."/>
            <person name="Williams K.H."/>
            <person name="Hubbard S.S."/>
            <person name="Banfield J.F."/>
        </authorList>
    </citation>
    <scope>NUCLEOTIDE SEQUENCE [LARGE SCALE GENOMIC DNA]</scope>
</reference>
<dbReference type="Proteomes" id="UP000177039">
    <property type="component" value="Unassembled WGS sequence"/>
</dbReference>
<sequence>MQRVILQVPMSKDLKEKAQSASQDLGFSSIQEAIRVLLTKFAKKELSLKVTEEVEEVTRLSKVAEKRYKKAIDDIKAGRNIYRPKNKEEFFKMLRS</sequence>
<gene>
    <name evidence="1" type="ORF">A3B54_00385</name>
</gene>
<protein>
    <submittedName>
        <fullName evidence="1">Uncharacterized protein</fullName>
    </submittedName>
</protein>
<dbReference type="AlphaFoldDB" id="A0A1F5H274"/>
<dbReference type="EMBL" id="MFBT01000040">
    <property type="protein sequence ID" value="OGD98246.1"/>
    <property type="molecule type" value="Genomic_DNA"/>
</dbReference>
<comment type="caution">
    <text evidence="1">The sequence shown here is derived from an EMBL/GenBank/DDBJ whole genome shotgun (WGS) entry which is preliminary data.</text>
</comment>
<accession>A0A1F5H274</accession>
<evidence type="ECO:0000313" key="1">
    <source>
        <dbReference type="EMBL" id="OGD98246.1"/>
    </source>
</evidence>
<name>A0A1F5H274_9BACT</name>